<comment type="caution">
    <text evidence="2">The sequence shown here is derived from an EMBL/GenBank/DDBJ whole genome shotgun (WGS) entry which is preliminary data.</text>
</comment>
<evidence type="ECO:0000313" key="3">
    <source>
        <dbReference type="Proteomes" id="UP000191663"/>
    </source>
</evidence>
<dbReference type="Proteomes" id="UP000191663">
    <property type="component" value="Unassembled WGS sequence"/>
</dbReference>
<organism evidence="2 3">
    <name type="scientific">candidate division WOR-3 bacterium 4484_100</name>
    <dbReference type="NCBI Taxonomy" id="1936077"/>
    <lineage>
        <taxon>Bacteria</taxon>
        <taxon>Bacteria division WOR-3</taxon>
    </lineage>
</organism>
<evidence type="ECO:0000313" key="2">
    <source>
        <dbReference type="EMBL" id="OPX17544.1"/>
    </source>
</evidence>
<proteinExistence type="predicted"/>
<protein>
    <submittedName>
        <fullName evidence="2">Uncharacterized protein</fullName>
    </submittedName>
</protein>
<accession>A0A1V4QDX8</accession>
<reference evidence="3" key="1">
    <citation type="submission" date="2017-01" db="EMBL/GenBank/DDBJ databases">
        <title>Novel pathways for hydrocarbon cycling and metabolic interdependencies in hydrothermal sediment communities.</title>
        <authorList>
            <person name="Dombrowski N."/>
            <person name="Seitz K."/>
            <person name="Teske A."/>
            <person name="Baker B."/>
        </authorList>
    </citation>
    <scope>NUCLEOTIDE SEQUENCE [LARGE SCALE GENOMIC DNA]</scope>
</reference>
<evidence type="ECO:0000256" key="1">
    <source>
        <dbReference type="SAM" id="MobiDB-lite"/>
    </source>
</evidence>
<feature type="compositionally biased region" description="Basic and acidic residues" evidence="1">
    <location>
        <begin position="1"/>
        <end position="11"/>
    </location>
</feature>
<dbReference type="EMBL" id="MUKB01000110">
    <property type="protein sequence ID" value="OPX17544.1"/>
    <property type="molecule type" value="Genomic_DNA"/>
</dbReference>
<feature type="region of interest" description="Disordered" evidence="1">
    <location>
        <begin position="1"/>
        <end position="30"/>
    </location>
</feature>
<dbReference type="AlphaFoldDB" id="A0A1V4QDX8"/>
<name>A0A1V4QDX8_UNCW3</name>
<sequence>MLNQVQHDEKKRKNVILNDGARRPLAGSKNSIQPIHSLDLRRRYGINSTQHFEKSREKVERSQPIFI</sequence>
<feature type="non-terminal residue" evidence="2">
    <location>
        <position position="67"/>
    </location>
</feature>
<gene>
    <name evidence="2" type="ORF">BXT86_05885</name>
</gene>